<dbReference type="GeneID" id="20813807"/>
<organism evidence="2">
    <name type="scientific">Aphanomyces astaci</name>
    <name type="common">Crayfish plague agent</name>
    <dbReference type="NCBI Taxonomy" id="112090"/>
    <lineage>
        <taxon>Eukaryota</taxon>
        <taxon>Sar</taxon>
        <taxon>Stramenopiles</taxon>
        <taxon>Oomycota</taxon>
        <taxon>Saprolegniomycetes</taxon>
        <taxon>Saprolegniales</taxon>
        <taxon>Verrucalvaceae</taxon>
        <taxon>Aphanomyces</taxon>
    </lineage>
</organism>
<dbReference type="STRING" id="112090.W4G0P8"/>
<dbReference type="RefSeq" id="XP_009837145.1">
    <property type="nucleotide sequence ID" value="XM_009838843.1"/>
</dbReference>
<dbReference type="OrthoDB" id="73322at2759"/>
<dbReference type="EMBL" id="KI913149">
    <property type="protein sequence ID" value="ETV73270.1"/>
    <property type="molecule type" value="Genomic_DNA"/>
</dbReference>
<reference evidence="2" key="1">
    <citation type="submission" date="2013-12" db="EMBL/GenBank/DDBJ databases">
        <title>The Genome Sequence of Aphanomyces astaci APO3.</title>
        <authorList>
            <consortium name="The Broad Institute Genomics Platform"/>
            <person name="Russ C."/>
            <person name="Tyler B."/>
            <person name="van West P."/>
            <person name="Dieguez-Uribeondo J."/>
            <person name="Young S.K."/>
            <person name="Zeng Q."/>
            <person name="Gargeya S."/>
            <person name="Fitzgerald M."/>
            <person name="Abouelleil A."/>
            <person name="Alvarado L."/>
            <person name="Chapman S.B."/>
            <person name="Gainer-Dewar J."/>
            <person name="Goldberg J."/>
            <person name="Griggs A."/>
            <person name="Gujja S."/>
            <person name="Hansen M."/>
            <person name="Howarth C."/>
            <person name="Imamovic A."/>
            <person name="Ireland A."/>
            <person name="Larimer J."/>
            <person name="McCowan C."/>
            <person name="Murphy C."/>
            <person name="Pearson M."/>
            <person name="Poon T.W."/>
            <person name="Priest M."/>
            <person name="Roberts A."/>
            <person name="Saif S."/>
            <person name="Shea T."/>
            <person name="Sykes S."/>
            <person name="Wortman J."/>
            <person name="Nusbaum C."/>
            <person name="Birren B."/>
        </authorList>
    </citation>
    <scope>NUCLEOTIDE SEQUENCE [LARGE SCALE GENOMIC DNA]</scope>
    <source>
        <strain evidence="2">APO3</strain>
    </source>
</reference>
<dbReference type="VEuPathDB" id="FungiDB:H257_11811"/>
<name>W4G0P8_APHAT</name>
<dbReference type="AlphaFoldDB" id="W4G0P8"/>
<evidence type="ECO:0000256" key="1">
    <source>
        <dbReference type="SAM" id="Phobius"/>
    </source>
</evidence>
<keyword evidence="1" id="KW-0472">Membrane</keyword>
<protein>
    <submittedName>
        <fullName evidence="2">Uncharacterized protein</fullName>
    </submittedName>
</protein>
<feature type="transmembrane region" description="Helical" evidence="1">
    <location>
        <begin position="101"/>
        <end position="121"/>
    </location>
</feature>
<gene>
    <name evidence="2" type="ORF">H257_11811</name>
</gene>
<keyword evidence="1" id="KW-0812">Transmembrane</keyword>
<keyword evidence="1" id="KW-1133">Transmembrane helix</keyword>
<feature type="transmembrane region" description="Helical" evidence="1">
    <location>
        <begin position="127"/>
        <end position="147"/>
    </location>
</feature>
<feature type="transmembrane region" description="Helical" evidence="1">
    <location>
        <begin position="66"/>
        <end position="89"/>
    </location>
</feature>
<evidence type="ECO:0000313" key="2">
    <source>
        <dbReference type="EMBL" id="ETV73270.1"/>
    </source>
</evidence>
<accession>W4G0P8</accession>
<sequence length="439" mass="49203">MSWVKFFRSMIRRGPFDPRHHIGPPSPAYLKQQCHALSQSSHAGAVWGPPQPKAARADGEVDTHLFMLYFLITETTATFLWLSIAAHCLHGSRVPFLSLPMRFVIGGAYCIVKLALLEYAFHASLYFHISFMVAAVYMVLSTVAWGWHRGPLWFLYYMKPPRLFQPFSFRGCIQHVVYLLFQCVASPASSITSNSLPTQSEMNPRPSTCVLPGLAKHKVATATTATTLTVHVLGNPRLHIPLRMDIWNSTLTEHWRQALLDYGDDRRHRRLTRDRSAIEARLLVAIDSTGLVVSFYLMAPDATTVHALSSSPLSSAKASPEPTRAICEDNVVATTVVSVLELVLRYHNHSSSTRSTTDMQFQKTPYIYYATNPISSPRLTPMQRSALIQLLQRLNVNMAIGHEIGLRMLQCPNFLTLAPTKAATGSRHHRRSNLSSLLD</sequence>
<proteinExistence type="predicted"/>